<evidence type="ECO:0000313" key="5">
    <source>
        <dbReference type="EMBL" id="KAF2761063.1"/>
    </source>
</evidence>
<dbReference type="GO" id="GO:0016593">
    <property type="term" value="C:Cdc73/Paf1 complex"/>
    <property type="evidence" value="ECO:0007669"/>
    <property type="project" value="InterPro"/>
</dbReference>
<comment type="similarity">
    <text evidence="2">Belongs to the PAF1 family.</text>
</comment>
<name>A0A6A6WEB9_9PEZI</name>
<evidence type="ECO:0000256" key="2">
    <source>
        <dbReference type="ARBA" id="ARBA00007560"/>
    </source>
</evidence>
<keyword evidence="3" id="KW-0539">Nucleus</keyword>
<dbReference type="GO" id="GO:0000993">
    <property type="term" value="F:RNA polymerase II complex binding"/>
    <property type="evidence" value="ECO:0007669"/>
    <property type="project" value="TreeGrafter"/>
</dbReference>
<gene>
    <name evidence="5" type="ORF">EJ05DRAFT_497629</name>
</gene>
<dbReference type="AlphaFoldDB" id="A0A6A6WEB9"/>
<dbReference type="PANTHER" id="PTHR23188:SF12">
    <property type="entry name" value="RNA POLYMERASE II-ASSOCIATED FACTOR 1 HOMOLOG"/>
    <property type="match status" value="1"/>
</dbReference>
<sequence length="439" mass="49551">MASSSARPERVYHQDYIARVRYSNALPPPPNPPKLLDIPNTGLSSGQYTSAAYASRLAREQPLNIEADAELGMPIDLVGLPGVFDGDETVIQSMDRPPAPHPHDRPLLRPLSTLGKSSSATQGVSFLRRTEYITSAGSARHDIPKEFMRPRQVKKRRHTDSHSDDPISIIRAIYKGFDLAYPNEAYTGPDSTEKIRGAEISPEERSAWKFPVHPSKPDVKVVDSYPILPDMDAFADAPGYSVMKFVSAPVDKQDKYDRRLDTCVFRPLVDPVRQQEYEAQRAIDPSAAPPKFDYELYLPQSESVGNIKRKFNVLDPGNNDDDLYDEQTRNTDTPHFRFDKVRTYETFQHSETSGLYSEHVAVALHDAPAGSKKQKAAYIYPILNRTIIRPRRKVNRPGPSEEQEDSADVIQLTVRDLDEEEVNERERILQEKYMAATTS</sequence>
<proteinExistence type="inferred from homology"/>
<dbReference type="PANTHER" id="PTHR23188">
    <property type="entry name" value="RNA POLYMERASE II-ASSOCIATED FACTOR 1 HOMOLOG"/>
    <property type="match status" value="1"/>
</dbReference>
<evidence type="ECO:0000256" key="4">
    <source>
        <dbReference type="SAM" id="MobiDB-lite"/>
    </source>
</evidence>
<reference evidence="5" key="1">
    <citation type="journal article" date="2020" name="Stud. Mycol.">
        <title>101 Dothideomycetes genomes: a test case for predicting lifestyles and emergence of pathogens.</title>
        <authorList>
            <person name="Haridas S."/>
            <person name="Albert R."/>
            <person name="Binder M."/>
            <person name="Bloem J."/>
            <person name="Labutti K."/>
            <person name="Salamov A."/>
            <person name="Andreopoulos B."/>
            <person name="Baker S."/>
            <person name="Barry K."/>
            <person name="Bills G."/>
            <person name="Bluhm B."/>
            <person name="Cannon C."/>
            <person name="Castanera R."/>
            <person name="Culley D."/>
            <person name="Daum C."/>
            <person name="Ezra D."/>
            <person name="Gonzalez J."/>
            <person name="Henrissat B."/>
            <person name="Kuo A."/>
            <person name="Liang C."/>
            <person name="Lipzen A."/>
            <person name="Lutzoni F."/>
            <person name="Magnuson J."/>
            <person name="Mondo S."/>
            <person name="Nolan M."/>
            <person name="Ohm R."/>
            <person name="Pangilinan J."/>
            <person name="Park H.-J."/>
            <person name="Ramirez L."/>
            <person name="Alfaro M."/>
            <person name="Sun H."/>
            <person name="Tritt A."/>
            <person name="Yoshinaga Y."/>
            <person name="Zwiers L.-H."/>
            <person name="Turgeon B."/>
            <person name="Goodwin S."/>
            <person name="Spatafora J."/>
            <person name="Crous P."/>
            <person name="Grigoriev I."/>
        </authorList>
    </citation>
    <scope>NUCLEOTIDE SEQUENCE</scope>
    <source>
        <strain evidence="5">CBS 121739</strain>
    </source>
</reference>
<accession>A0A6A6WEB9</accession>
<protein>
    <submittedName>
        <fullName evidence="5">Paf1-domain-containing protein</fullName>
    </submittedName>
</protein>
<keyword evidence="6" id="KW-1185">Reference proteome</keyword>
<comment type="subcellular location">
    <subcellularLocation>
        <location evidence="1">Nucleus</location>
    </subcellularLocation>
</comment>
<evidence type="ECO:0000256" key="1">
    <source>
        <dbReference type="ARBA" id="ARBA00004123"/>
    </source>
</evidence>
<dbReference type="GO" id="GO:0006368">
    <property type="term" value="P:transcription elongation by RNA polymerase II"/>
    <property type="evidence" value="ECO:0007669"/>
    <property type="project" value="InterPro"/>
</dbReference>
<dbReference type="GO" id="GO:0003682">
    <property type="term" value="F:chromatin binding"/>
    <property type="evidence" value="ECO:0007669"/>
    <property type="project" value="TreeGrafter"/>
</dbReference>
<dbReference type="GeneID" id="54487612"/>
<feature type="region of interest" description="Disordered" evidence="4">
    <location>
        <begin position="420"/>
        <end position="439"/>
    </location>
</feature>
<evidence type="ECO:0000313" key="6">
    <source>
        <dbReference type="Proteomes" id="UP000799437"/>
    </source>
</evidence>
<dbReference type="InterPro" id="IPR007133">
    <property type="entry name" value="RNA_pol_II-assoc_Paf1"/>
</dbReference>
<dbReference type="RefSeq" id="XP_033603514.1">
    <property type="nucleotide sequence ID" value="XM_033746558.1"/>
</dbReference>
<dbReference type="EMBL" id="ML996567">
    <property type="protein sequence ID" value="KAF2761063.1"/>
    <property type="molecule type" value="Genomic_DNA"/>
</dbReference>
<evidence type="ECO:0000256" key="3">
    <source>
        <dbReference type="ARBA" id="ARBA00023242"/>
    </source>
</evidence>
<organism evidence="5 6">
    <name type="scientific">Pseudovirgaria hyperparasitica</name>
    <dbReference type="NCBI Taxonomy" id="470096"/>
    <lineage>
        <taxon>Eukaryota</taxon>
        <taxon>Fungi</taxon>
        <taxon>Dikarya</taxon>
        <taxon>Ascomycota</taxon>
        <taxon>Pezizomycotina</taxon>
        <taxon>Dothideomycetes</taxon>
        <taxon>Dothideomycetes incertae sedis</taxon>
        <taxon>Acrospermales</taxon>
        <taxon>Acrospermaceae</taxon>
        <taxon>Pseudovirgaria</taxon>
    </lineage>
</organism>
<dbReference type="Pfam" id="PF03985">
    <property type="entry name" value="Paf1"/>
    <property type="match status" value="1"/>
</dbReference>
<dbReference type="Proteomes" id="UP000799437">
    <property type="component" value="Unassembled WGS sequence"/>
</dbReference>
<dbReference type="OrthoDB" id="10260285at2759"/>